<comment type="caution">
    <text evidence="10">The sequence shown here is derived from an EMBL/GenBank/DDBJ whole genome shotgun (WGS) entry which is preliminary data.</text>
</comment>
<comment type="subcellular location">
    <subcellularLocation>
        <location evidence="1 7">Cell membrane</location>
        <topology evidence="1 7">Multi-pass membrane protein</topology>
    </subcellularLocation>
</comment>
<reference evidence="10 11" key="1">
    <citation type="journal article" date="2004" name="Syst. Appl. Microbiol.">
        <title>Cryptoendolithic actinomycetes from antarctic sandstone rock samples: Micromonospora endolithica sp. nov. and two isolates related to Micromonospora coerulea Jensen 1932.</title>
        <authorList>
            <person name="Hirsch P."/>
            <person name="Mevs U."/>
            <person name="Kroppenstedt R.M."/>
            <person name="Schumann P."/>
            <person name="Stackebrandt E."/>
        </authorList>
    </citation>
    <scope>NUCLEOTIDE SEQUENCE [LARGE SCALE GENOMIC DNA]</scope>
    <source>
        <strain evidence="10 11">JCM 12677</strain>
    </source>
</reference>
<dbReference type="GO" id="GO:0055085">
    <property type="term" value="P:transmembrane transport"/>
    <property type="evidence" value="ECO:0007669"/>
    <property type="project" value="InterPro"/>
</dbReference>
<keyword evidence="2 7" id="KW-0813">Transport</keyword>
<dbReference type="Pfam" id="PF00528">
    <property type="entry name" value="BPD_transp_1"/>
    <property type="match status" value="1"/>
</dbReference>
<gene>
    <name evidence="10" type="ORF">D7223_25255</name>
</gene>
<dbReference type="RefSeq" id="WP_120730937.1">
    <property type="nucleotide sequence ID" value="NZ_RBAK01000012.1"/>
</dbReference>
<evidence type="ECO:0000256" key="4">
    <source>
        <dbReference type="ARBA" id="ARBA00022692"/>
    </source>
</evidence>
<keyword evidence="11" id="KW-1185">Reference proteome</keyword>
<feature type="transmembrane region" description="Helical" evidence="7">
    <location>
        <begin position="133"/>
        <end position="153"/>
    </location>
</feature>
<dbReference type="Proteomes" id="UP000281726">
    <property type="component" value="Unassembled WGS sequence"/>
</dbReference>
<evidence type="ECO:0000313" key="11">
    <source>
        <dbReference type="Proteomes" id="UP000281726"/>
    </source>
</evidence>
<evidence type="ECO:0000256" key="7">
    <source>
        <dbReference type="RuleBase" id="RU363032"/>
    </source>
</evidence>
<dbReference type="PANTHER" id="PTHR43005:SF1">
    <property type="entry name" value="SPERMIDINE_PUTRESCINE TRANSPORT SYSTEM PERMEASE PROTEIN"/>
    <property type="match status" value="1"/>
</dbReference>
<dbReference type="AlphaFoldDB" id="A0A3A9Z0Y5"/>
<feature type="region of interest" description="Disordered" evidence="8">
    <location>
        <begin position="1"/>
        <end position="26"/>
    </location>
</feature>
<dbReference type="EMBL" id="RBAK01000012">
    <property type="protein sequence ID" value="RKN41056.1"/>
    <property type="molecule type" value="Genomic_DNA"/>
</dbReference>
<feature type="transmembrane region" description="Helical" evidence="7">
    <location>
        <begin position="193"/>
        <end position="211"/>
    </location>
</feature>
<keyword evidence="3" id="KW-1003">Cell membrane</keyword>
<keyword evidence="4 7" id="KW-0812">Transmembrane</keyword>
<keyword evidence="6 7" id="KW-0472">Membrane</keyword>
<dbReference type="PROSITE" id="PS50928">
    <property type="entry name" value="ABC_TM1"/>
    <property type="match status" value="1"/>
</dbReference>
<dbReference type="InterPro" id="IPR035906">
    <property type="entry name" value="MetI-like_sf"/>
</dbReference>
<sequence>MATHTIEPAAGVRPPPERPAGRARAPRGSLLEREAPLGFLLVLPMAVVVLGLVGYPLLLTVWFSLTDKSLGSDAVSFVGLANYVGLLDDPVFGRTLWNTFNYTVTAVVAKLVLGLVMALALHEVSRFRRFFRAAFLLPWVVPSSLSVLAWMWMFQADFSVLTYLGRQIGLVDGNIPWLGEAGWAMAAVQTVNIWRGAPFFGIIILAGLATVPKDLIEAAIVDGTNAWQRLRYIILPHLTPILVVVTLFSFVQTLGDFQIVWILTNGGPVNSTHLLSTLAFRTGIRGADIAAGSAISFFVFPALAAIIALQLTVMRRKAK</sequence>
<organism evidence="10 11">
    <name type="scientific">Micromonospora endolithica</name>
    <dbReference type="NCBI Taxonomy" id="230091"/>
    <lineage>
        <taxon>Bacteria</taxon>
        <taxon>Bacillati</taxon>
        <taxon>Actinomycetota</taxon>
        <taxon>Actinomycetes</taxon>
        <taxon>Micromonosporales</taxon>
        <taxon>Micromonosporaceae</taxon>
        <taxon>Micromonospora</taxon>
    </lineage>
</organism>
<dbReference type="Gene3D" id="1.10.3720.10">
    <property type="entry name" value="MetI-like"/>
    <property type="match status" value="1"/>
</dbReference>
<proteinExistence type="inferred from homology"/>
<feature type="transmembrane region" description="Helical" evidence="7">
    <location>
        <begin position="37"/>
        <end position="63"/>
    </location>
</feature>
<dbReference type="PANTHER" id="PTHR43005">
    <property type="entry name" value="BLR7065 PROTEIN"/>
    <property type="match status" value="1"/>
</dbReference>
<protein>
    <submittedName>
        <fullName evidence="10">Sugar ABC transporter permease</fullName>
    </submittedName>
</protein>
<evidence type="ECO:0000256" key="6">
    <source>
        <dbReference type="ARBA" id="ARBA00023136"/>
    </source>
</evidence>
<dbReference type="InterPro" id="IPR000515">
    <property type="entry name" value="MetI-like"/>
</dbReference>
<feature type="transmembrane region" description="Helical" evidence="7">
    <location>
        <begin position="232"/>
        <end position="251"/>
    </location>
</feature>
<evidence type="ECO:0000256" key="1">
    <source>
        <dbReference type="ARBA" id="ARBA00004651"/>
    </source>
</evidence>
<dbReference type="CDD" id="cd06261">
    <property type="entry name" value="TM_PBP2"/>
    <property type="match status" value="1"/>
</dbReference>
<evidence type="ECO:0000256" key="2">
    <source>
        <dbReference type="ARBA" id="ARBA00022448"/>
    </source>
</evidence>
<evidence type="ECO:0000313" key="10">
    <source>
        <dbReference type="EMBL" id="RKN41056.1"/>
    </source>
</evidence>
<evidence type="ECO:0000256" key="5">
    <source>
        <dbReference type="ARBA" id="ARBA00022989"/>
    </source>
</evidence>
<evidence type="ECO:0000256" key="8">
    <source>
        <dbReference type="SAM" id="MobiDB-lite"/>
    </source>
</evidence>
<name>A0A3A9Z0Y5_9ACTN</name>
<dbReference type="GO" id="GO:0005886">
    <property type="term" value="C:plasma membrane"/>
    <property type="evidence" value="ECO:0007669"/>
    <property type="project" value="UniProtKB-SubCell"/>
</dbReference>
<accession>A0A3A9Z0Y5</accession>
<feature type="transmembrane region" description="Helical" evidence="7">
    <location>
        <begin position="100"/>
        <end position="121"/>
    </location>
</feature>
<dbReference type="OrthoDB" id="34224at2"/>
<comment type="similarity">
    <text evidence="7">Belongs to the binding-protein-dependent transport system permease family.</text>
</comment>
<evidence type="ECO:0000256" key="3">
    <source>
        <dbReference type="ARBA" id="ARBA00022475"/>
    </source>
</evidence>
<feature type="transmembrane region" description="Helical" evidence="7">
    <location>
        <begin position="289"/>
        <end position="313"/>
    </location>
</feature>
<keyword evidence="5 7" id="KW-1133">Transmembrane helix</keyword>
<dbReference type="SUPFAM" id="SSF161098">
    <property type="entry name" value="MetI-like"/>
    <property type="match status" value="1"/>
</dbReference>
<evidence type="ECO:0000259" key="9">
    <source>
        <dbReference type="PROSITE" id="PS50928"/>
    </source>
</evidence>
<feature type="domain" description="ABC transmembrane type-1" evidence="9">
    <location>
        <begin position="96"/>
        <end position="308"/>
    </location>
</feature>